<dbReference type="AlphaFoldDB" id="S8B258"/>
<reference evidence="1 2" key="1">
    <citation type="journal article" date="2013" name="PLoS ONE">
        <title>Genomic and secretomic analyses reveal unique features of the lignocellulolytic enzyme system of Penicillium decumbens.</title>
        <authorList>
            <person name="Liu G."/>
            <person name="Zhang L."/>
            <person name="Wei X."/>
            <person name="Zou G."/>
            <person name="Qin Y."/>
            <person name="Ma L."/>
            <person name="Li J."/>
            <person name="Zheng H."/>
            <person name="Wang S."/>
            <person name="Wang C."/>
            <person name="Xun L."/>
            <person name="Zhao G.-P."/>
            <person name="Zhou Z."/>
            <person name="Qu Y."/>
        </authorList>
    </citation>
    <scope>NUCLEOTIDE SEQUENCE [LARGE SCALE GENOMIC DNA]</scope>
    <source>
        <strain evidence="2">114-2 / CGMCC 5302</strain>
    </source>
</reference>
<proteinExistence type="predicted"/>
<gene>
    <name evidence="1" type="ORF">PDE_07864</name>
</gene>
<protein>
    <submittedName>
        <fullName evidence="1">Uncharacterized protein</fullName>
    </submittedName>
</protein>
<organism evidence="1 2">
    <name type="scientific">Penicillium oxalicum (strain 114-2 / CGMCC 5302)</name>
    <name type="common">Penicillium decumbens</name>
    <dbReference type="NCBI Taxonomy" id="933388"/>
    <lineage>
        <taxon>Eukaryota</taxon>
        <taxon>Fungi</taxon>
        <taxon>Dikarya</taxon>
        <taxon>Ascomycota</taxon>
        <taxon>Pezizomycotina</taxon>
        <taxon>Eurotiomycetes</taxon>
        <taxon>Eurotiomycetidae</taxon>
        <taxon>Eurotiales</taxon>
        <taxon>Aspergillaceae</taxon>
        <taxon>Penicillium</taxon>
    </lineage>
</organism>
<dbReference type="HOGENOM" id="CLU_1046246_0_0_1"/>
<dbReference type="EMBL" id="KB644414">
    <property type="protein sequence ID" value="EPS32903.1"/>
    <property type="molecule type" value="Genomic_DNA"/>
</dbReference>
<evidence type="ECO:0000313" key="1">
    <source>
        <dbReference type="EMBL" id="EPS32903.1"/>
    </source>
</evidence>
<name>S8B258_PENO1</name>
<dbReference type="OrthoDB" id="4297539at2759"/>
<sequence>MVIKKPLDPEEARSIHRCALRYAQDRRKTLYRLRECRYSLLHETVDPGTLRRNIQSIAFGKTQLNFQRDAPSEVQELHVPVIRDVFPDPDIHMEAKEIWENNELHECYLRTWKSIQSVLLEIDDRLKCYGFVKEEKMKMVAMLEMLVVQVGRLREALVGLIIVDRFADEMDEIATSKDRQWSSNPELWRIWSRLQRDLKCGCIACTPLAPKASDNPVFVMPYLPLIAGSIFTEGGLSMGMRPWSGCDQMVQSLETVSVPDGEITQN</sequence>
<keyword evidence="2" id="KW-1185">Reference proteome</keyword>
<accession>S8B258</accession>
<dbReference type="Proteomes" id="UP000019376">
    <property type="component" value="Unassembled WGS sequence"/>
</dbReference>
<evidence type="ECO:0000313" key="2">
    <source>
        <dbReference type="Proteomes" id="UP000019376"/>
    </source>
</evidence>